<protein>
    <submittedName>
        <fullName evidence="2">Uncharacterized protein</fullName>
    </submittedName>
</protein>
<feature type="compositionally biased region" description="Basic and acidic residues" evidence="1">
    <location>
        <begin position="315"/>
        <end position="325"/>
    </location>
</feature>
<proteinExistence type="predicted"/>
<feature type="compositionally biased region" description="Low complexity" evidence="1">
    <location>
        <begin position="390"/>
        <end position="413"/>
    </location>
</feature>
<accession>A0ABW8EGF6</accession>
<dbReference type="EMBL" id="JBIUYY010000005">
    <property type="protein sequence ID" value="MFJ2822315.1"/>
    <property type="molecule type" value="Genomic_DNA"/>
</dbReference>
<name>A0ABW8EGF6_STRT5</name>
<feature type="compositionally biased region" description="Pro residues" evidence="1">
    <location>
        <begin position="224"/>
        <end position="237"/>
    </location>
</feature>
<keyword evidence="3" id="KW-1185">Reference proteome</keyword>
<evidence type="ECO:0000256" key="1">
    <source>
        <dbReference type="SAM" id="MobiDB-lite"/>
    </source>
</evidence>
<feature type="region of interest" description="Disordered" evidence="1">
    <location>
        <begin position="490"/>
        <end position="509"/>
    </location>
</feature>
<feature type="compositionally biased region" description="Low complexity" evidence="1">
    <location>
        <begin position="431"/>
        <end position="450"/>
    </location>
</feature>
<feature type="compositionally biased region" description="Low complexity" evidence="1">
    <location>
        <begin position="112"/>
        <end position="128"/>
    </location>
</feature>
<evidence type="ECO:0000313" key="2">
    <source>
        <dbReference type="EMBL" id="MFJ2822315.1"/>
    </source>
</evidence>
<feature type="compositionally biased region" description="Low complexity" evidence="1">
    <location>
        <begin position="708"/>
        <end position="727"/>
    </location>
</feature>
<feature type="compositionally biased region" description="Low complexity" evidence="1">
    <location>
        <begin position="490"/>
        <end position="504"/>
    </location>
</feature>
<reference evidence="2 3" key="1">
    <citation type="submission" date="2024-10" db="EMBL/GenBank/DDBJ databases">
        <title>The Natural Products Discovery Center: Release of the First 8490 Sequenced Strains for Exploring Actinobacteria Biosynthetic Diversity.</title>
        <authorList>
            <person name="Kalkreuter E."/>
            <person name="Kautsar S.A."/>
            <person name="Yang D."/>
            <person name="Bader C.D."/>
            <person name="Teijaro C.N."/>
            <person name="Fluegel L."/>
            <person name="Davis C.M."/>
            <person name="Simpson J.R."/>
            <person name="Lauterbach L."/>
            <person name="Steele A.D."/>
            <person name="Gui C."/>
            <person name="Meng S."/>
            <person name="Li G."/>
            <person name="Viehrig K."/>
            <person name="Ye F."/>
            <person name="Su P."/>
            <person name="Kiefer A.F."/>
            <person name="Nichols A."/>
            <person name="Cepeda A.J."/>
            <person name="Yan W."/>
            <person name="Fan B."/>
            <person name="Jiang Y."/>
            <person name="Adhikari A."/>
            <person name="Zheng C.-J."/>
            <person name="Schuster L."/>
            <person name="Cowan T.M."/>
            <person name="Smanski M.J."/>
            <person name="Chevrette M.G."/>
            <person name="De Carvalho L.P.S."/>
            <person name="Shen B."/>
        </authorList>
    </citation>
    <scope>NUCLEOTIDE SEQUENCE [LARGE SCALE GENOMIC DNA]</scope>
    <source>
        <strain evidence="2 3">NPDC087220</strain>
    </source>
</reference>
<dbReference type="Proteomes" id="UP001617351">
    <property type="component" value="Unassembled WGS sequence"/>
</dbReference>
<evidence type="ECO:0000313" key="3">
    <source>
        <dbReference type="Proteomes" id="UP001617351"/>
    </source>
</evidence>
<feature type="region of interest" description="Disordered" evidence="1">
    <location>
        <begin position="106"/>
        <end position="484"/>
    </location>
</feature>
<feature type="compositionally biased region" description="Low complexity" evidence="1">
    <location>
        <begin position="155"/>
        <end position="179"/>
    </location>
</feature>
<dbReference type="RefSeq" id="WP_402380745.1">
    <property type="nucleotide sequence ID" value="NZ_JBIUYY010000005.1"/>
</dbReference>
<gene>
    <name evidence="2" type="ORF">ACIO7M_14500</name>
</gene>
<sequence>MSRGSSAVAAASLPGVRLWTGRVLEDLRAGRSCLCLLPRTPAGGADAGAVLDELLHELGDFVLLPAPGPADAADPPAAELPMPPVGPWTDTAPVLDYDDGLSAFGVRPRAGEPVPSAAASREAPAAPGRADRTARGPGAAASAPTWGWENPLPHGPAAGTPEEPGTAPAASPPGGKATPTPRPPNRTGKGPGAAASTPAPGRDAPLPHGPADGTQEPGTIAAASPPPGKATPTPGPPDQTGKEPDPAASTPAPGRDAPLPHGRVDGTPQKPGTVAYAPPPGRKATAAHSPADRTGKEPGAASASATGRDVPLPHGRAEGTRKERGTVAAALPSGGRVTATPGPTNRTGKEPDPAASTATAGRKDPLAHGRRAGWSGEGPGAASSTGGGVAAAPGPAGRIGKPPGPAASASAAGRDVPLPPGQADCPREEPGAAAAASPPGGKVSAAPGPAGRTGKPPGPAASASAAGGEVSDGRGPAGRVRREPGISAGSAADVEAAHSAAGAVPERGLPTAHDLADRILRELGAAAPGADSGPAAGVDGLLHRLTDGSAAASRVIVVRGWYEPAPAAAAELLRRLAAAVKAAGLPPERRPRLLVLAGPSGLAAELPEQVAREDVAVHWWWGVHGRLDTATVVAMARPPAAGRAARHQLLEAVAQATVVEVCGPFLGLAERLAAEWDGRPDTLPPQLHRLLGDDGLLPGAADPEDAARTAPAARRPAPGAALPAPVGALREDWDGGLADRWDGRLRHWPGTAARRDPRTEETATPEWDWEWEHGVRTRIWLAQNTALLPLLDEAREAFTEVIRSRSRLPLPELAARYGPRRDGVPGPRPGTAAVPGSAAALAGMELGDMWRAYLQGDARLSQPEADRLRTLWRSRNSLSHREALDSPRLEHLADHLTR</sequence>
<feature type="region of interest" description="Disordered" evidence="1">
    <location>
        <begin position="694"/>
        <end position="727"/>
    </location>
</feature>
<feature type="compositionally biased region" description="Gly residues" evidence="1">
    <location>
        <begin position="375"/>
        <end position="389"/>
    </location>
</feature>
<feature type="compositionally biased region" description="Low complexity" evidence="1">
    <location>
        <begin position="192"/>
        <end position="201"/>
    </location>
</feature>
<organism evidence="2 3">
    <name type="scientific">Streptomyces toxytricini</name>
    <name type="common">Actinomyces toxytricini</name>
    <dbReference type="NCBI Taxonomy" id="67369"/>
    <lineage>
        <taxon>Bacteria</taxon>
        <taxon>Bacillati</taxon>
        <taxon>Actinomycetota</taxon>
        <taxon>Actinomycetes</taxon>
        <taxon>Kitasatosporales</taxon>
        <taxon>Streptomycetaceae</taxon>
        <taxon>Streptomyces</taxon>
    </lineage>
</organism>
<comment type="caution">
    <text evidence="2">The sequence shown here is derived from an EMBL/GenBank/DDBJ whole genome shotgun (WGS) entry which is preliminary data.</text>
</comment>